<dbReference type="Gene3D" id="3.50.7.10">
    <property type="entry name" value="GroEL"/>
    <property type="match status" value="1"/>
</dbReference>
<accession>A0AAD9JN62</accession>
<dbReference type="Pfam" id="PF00118">
    <property type="entry name" value="Cpn60_TCP1"/>
    <property type="match status" value="1"/>
</dbReference>
<dbReference type="PANTHER" id="PTHR14667">
    <property type="entry name" value="BARDET-BIEDL SYNDROME 10 PROTEIN"/>
    <property type="match status" value="1"/>
</dbReference>
<dbReference type="SUPFAM" id="SSF48592">
    <property type="entry name" value="GroEL equatorial domain-like"/>
    <property type="match status" value="1"/>
</dbReference>
<dbReference type="Gene3D" id="1.10.560.10">
    <property type="entry name" value="GroEL-like equatorial domain"/>
    <property type="match status" value="1"/>
</dbReference>
<dbReference type="AlphaFoldDB" id="A0AAD9JN62"/>
<evidence type="ECO:0000313" key="2">
    <source>
        <dbReference type="Proteomes" id="UP001208570"/>
    </source>
</evidence>
<keyword evidence="2" id="KW-1185">Reference proteome</keyword>
<dbReference type="InterPro" id="IPR042619">
    <property type="entry name" value="BBS10"/>
</dbReference>
<dbReference type="EMBL" id="JAODUP010000230">
    <property type="protein sequence ID" value="KAK2155826.1"/>
    <property type="molecule type" value="Genomic_DNA"/>
</dbReference>
<protein>
    <recommendedName>
        <fullName evidence="3">Bardet-Biedl syndrome 10 protein</fullName>
    </recommendedName>
</protein>
<dbReference type="InterPro" id="IPR027409">
    <property type="entry name" value="GroEL-like_apical_dom_sf"/>
</dbReference>
<gene>
    <name evidence="1" type="ORF">LSH36_230g04029</name>
</gene>
<organism evidence="1 2">
    <name type="scientific">Paralvinella palmiformis</name>
    <dbReference type="NCBI Taxonomy" id="53620"/>
    <lineage>
        <taxon>Eukaryota</taxon>
        <taxon>Metazoa</taxon>
        <taxon>Spiralia</taxon>
        <taxon>Lophotrochozoa</taxon>
        <taxon>Annelida</taxon>
        <taxon>Polychaeta</taxon>
        <taxon>Sedentaria</taxon>
        <taxon>Canalipalpata</taxon>
        <taxon>Terebellida</taxon>
        <taxon>Terebelliformia</taxon>
        <taxon>Alvinellidae</taxon>
        <taxon>Paralvinella</taxon>
    </lineage>
</organism>
<dbReference type="Proteomes" id="UP001208570">
    <property type="component" value="Unassembled WGS sequence"/>
</dbReference>
<dbReference type="InterPro" id="IPR002423">
    <property type="entry name" value="Cpn60/GroEL/TCP-1"/>
</dbReference>
<reference evidence="1" key="1">
    <citation type="journal article" date="2023" name="Mol. Biol. Evol.">
        <title>Third-Generation Sequencing Reveals the Adaptive Role of the Epigenome in Three Deep-Sea Polychaetes.</title>
        <authorList>
            <person name="Perez M."/>
            <person name="Aroh O."/>
            <person name="Sun Y."/>
            <person name="Lan Y."/>
            <person name="Juniper S.K."/>
            <person name="Young C.R."/>
            <person name="Angers B."/>
            <person name="Qian P.Y."/>
        </authorList>
    </citation>
    <scope>NUCLEOTIDE SEQUENCE</scope>
    <source>
        <strain evidence="1">P08H-3</strain>
    </source>
</reference>
<evidence type="ECO:0000313" key="1">
    <source>
        <dbReference type="EMBL" id="KAK2155826.1"/>
    </source>
</evidence>
<dbReference type="GO" id="GO:0005524">
    <property type="term" value="F:ATP binding"/>
    <property type="evidence" value="ECO:0007669"/>
    <property type="project" value="InterPro"/>
</dbReference>
<sequence length="566" mass="63073">MADGRELKITEISSICSTLEQILRPGFGPNGLGTMLTTSTGHVMVANDSWTILNSLTLSHPVGRMITDSVKNHLKLYGDGGKAFILIMSKIFHELSLSEITKDEQQDLIRSLNRLRDELPTVMKDLISECTSLDLNSSEFTSVKEHCRRIIMIQLSGSFPSVISEHLCSILLTLIFDGLTDVMCLLSVILDAMNNFDICCIEAIGYPPTSSQVIEGCVIQRTFQTIAPDLSSKSRIRFLLFSCSLDGDVQDDRATYSVKNESSLHAALMSKAKIIELVVQRLIRDDIDLLISSVNISRAVSLACHAANISTIQMVDDEEMARLSKLFGLIPINLLHEYLTDDHCPVGMVSGCDYVLINGHKFIHLIPNNSDVFVKQDKKNLLIMKHILVAGHSRGACCQIRTVFQNCLKHLHKWLTSDTQQILDDKNQALDEHQRKALLLTSCGTFELFLYFRINALFSSADRANFIYACKLISRALLQVPLALQNNSYHPVAKTLNVCHILKEASGKNIAKLQINPRSGRLIVADYNNGAEPLVPKVIMLYNMLDLVVQILRLDKLVPVQLPSKS</sequence>
<proteinExistence type="predicted"/>
<dbReference type="GO" id="GO:0051131">
    <property type="term" value="P:chaperone-mediated protein complex assembly"/>
    <property type="evidence" value="ECO:0007669"/>
    <property type="project" value="InterPro"/>
</dbReference>
<dbReference type="InterPro" id="IPR027413">
    <property type="entry name" value="GROEL-like_equatorial_sf"/>
</dbReference>
<dbReference type="SUPFAM" id="SSF52029">
    <property type="entry name" value="GroEL apical domain-like"/>
    <property type="match status" value="1"/>
</dbReference>
<comment type="caution">
    <text evidence="1">The sequence shown here is derived from an EMBL/GenBank/DDBJ whole genome shotgun (WGS) entry which is preliminary data.</text>
</comment>
<dbReference type="InterPro" id="IPR027410">
    <property type="entry name" value="TCP-1-like_intermed_sf"/>
</dbReference>
<evidence type="ECO:0008006" key="3">
    <source>
        <dbReference type="Google" id="ProtNLM"/>
    </source>
</evidence>
<dbReference type="Gene3D" id="3.30.260.10">
    <property type="entry name" value="TCP-1-like chaperonin intermediate domain"/>
    <property type="match status" value="1"/>
</dbReference>
<dbReference type="PANTHER" id="PTHR14667:SF2">
    <property type="entry name" value="BARDET-BIEDL SYNDROME 10 PROTEIN"/>
    <property type="match status" value="1"/>
</dbReference>
<name>A0AAD9JN62_9ANNE</name>